<keyword evidence="4" id="KW-0408">Iron</keyword>
<dbReference type="InterPro" id="IPR036188">
    <property type="entry name" value="FAD/NAD-bd_sf"/>
</dbReference>
<evidence type="ECO:0000256" key="1">
    <source>
        <dbReference type="ARBA" id="ARBA00022485"/>
    </source>
</evidence>
<dbReference type="Pfam" id="PF12831">
    <property type="entry name" value="FAD_oxidored"/>
    <property type="match status" value="1"/>
</dbReference>
<dbReference type="SUPFAM" id="SSF51905">
    <property type="entry name" value="FAD/NAD(P)-binding domain"/>
    <property type="match status" value="1"/>
</dbReference>
<dbReference type="PANTHER" id="PTHR43498">
    <property type="entry name" value="FERREDOXIN:COB-COM HETERODISULFIDE REDUCTASE SUBUNIT A"/>
    <property type="match status" value="1"/>
</dbReference>
<accession>A0A0E3JX25</accession>
<reference evidence="6 7" key="1">
    <citation type="journal article" date="2015" name="J. Biotechnol.">
        <title>Complete genome sequence of a malodorant-producing acetogen, Clostridium scatologenes ATCC 25775(T).</title>
        <authorList>
            <person name="Zhu Z."/>
            <person name="Guo T."/>
            <person name="Zheng H."/>
            <person name="Song T."/>
            <person name="Ouyang P."/>
            <person name="Xie J."/>
        </authorList>
    </citation>
    <scope>NUCLEOTIDE SEQUENCE [LARGE SCALE GENOMIC DNA]</scope>
    <source>
        <strain evidence="6 7">ATCC 25775</strain>
    </source>
</reference>
<dbReference type="Gene3D" id="3.50.50.60">
    <property type="entry name" value="FAD/NAD(P)-binding domain"/>
    <property type="match status" value="1"/>
</dbReference>
<dbReference type="Proteomes" id="UP000033115">
    <property type="component" value="Chromosome"/>
</dbReference>
<organism evidence="6 7">
    <name type="scientific">Clostridium scatologenes</name>
    <dbReference type="NCBI Taxonomy" id="1548"/>
    <lineage>
        <taxon>Bacteria</taxon>
        <taxon>Bacillati</taxon>
        <taxon>Bacillota</taxon>
        <taxon>Clostridia</taxon>
        <taxon>Eubacteriales</taxon>
        <taxon>Clostridiaceae</taxon>
        <taxon>Clostridium</taxon>
    </lineage>
</organism>
<keyword evidence="1" id="KW-0004">4Fe-4S</keyword>
<keyword evidence="7" id="KW-1185">Reference proteome</keyword>
<evidence type="ECO:0000256" key="2">
    <source>
        <dbReference type="ARBA" id="ARBA00022723"/>
    </source>
</evidence>
<dbReference type="GO" id="GO:0051539">
    <property type="term" value="F:4 iron, 4 sulfur cluster binding"/>
    <property type="evidence" value="ECO:0007669"/>
    <property type="project" value="UniProtKB-KW"/>
</dbReference>
<keyword evidence="3" id="KW-0560">Oxidoreductase</keyword>
<evidence type="ECO:0000313" key="6">
    <source>
        <dbReference type="EMBL" id="AKA67693.1"/>
    </source>
</evidence>
<dbReference type="GO" id="GO:0046872">
    <property type="term" value="F:metal ion binding"/>
    <property type="evidence" value="ECO:0007669"/>
    <property type="project" value="UniProtKB-KW"/>
</dbReference>
<dbReference type="AlphaFoldDB" id="A0A0E3JX25"/>
<keyword evidence="2" id="KW-0479">Metal-binding</keyword>
<dbReference type="RefSeq" id="WP_029161357.1">
    <property type="nucleotide sequence ID" value="NZ_CP009933.1"/>
</dbReference>
<keyword evidence="5" id="KW-0411">Iron-sulfur</keyword>
<dbReference type="KEGG" id="csq:CSCA_0568"/>
<sequence length="447" mass="49648">MSKIIVESSREVPVFDEADVLVVGSGPAGHSAAVAAARAGAKKVILVERYGHLGGMATGGFVILIPHLSFGEKRMIMGLQQEWIDRMSKLPYGSLGPKKEETGSKDPILLKKWAGYWGFEINGSINYGAYLDPNQLKIVLDQMIREEGNNIIPYLECWSVGAIMDGNTIKGVIIESKEGRKAILGKVVIDCTGDADICSFAGGDFDEDRNQSLRSANTASVYRLGGVDFRTFAEWKADNFQEWYSVHMANMSKITGFKMSPHATPRNDQCWINNWLPKYCLDIKDLTETQMSVRQTMLEAIDYLKENVTGFKNAYLIDIAPQTGTRGSRRIHGLYTLSKMDLDNTYEHEDTIAVVPPFNFNVCQTPTEIPYRVMVPEKIENLLVAGRSFSSTHEANDWSNLIPHCASLGQAAGVAAAVSLEDNTNVRQVNIKKVQKILKNQNVYIPR</sequence>
<dbReference type="EMBL" id="CP009933">
    <property type="protein sequence ID" value="AKA67693.1"/>
    <property type="molecule type" value="Genomic_DNA"/>
</dbReference>
<dbReference type="HOGENOM" id="CLU_045820_0_1_9"/>
<evidence type="ECO:0000256" key="5">
    <source>
        <dbReference type="ARBA" id="ARBA00023014"/>
    </source>
</evidence>
<protein>
    <submittedName>
        <fullName evidence="6">FAD dependent oxidoreductase domain-containing protein</fullName>
    </submittedName>
</protein>
<dbReference type="InterPro" id="IPR039650">
    <property type="entry name" value="HdrA-like"/>
</dbReference>
<dbReference type="PRINTS" id="PR00420">
    <property type="entry name" value="RNGMNOXGNASE"/>
</dbReference>
<evidence type="ECO:0000256" key="3">
    <source>
        <dbReference type="ARBA" id="ARBA00023002"/>
    </source>
</evidence>
<name>A0A0E3JX25_CLOSL</name>
<gene>
    <name evidence="6" type="ORF">CSCA_0568</name>
</gene>
<proteinExistence type="predicted"/>
<dbReference type="GO" id="GO:0016491">
    <property type="term" value="F:oxidoreductase activity"/>
    <property type="evidence" value="ECO:0007669"/>
    <property type="project" value="UniProtKB-KW"/>
</dbReference>
<dbReference type="STRING" id="1548.CSCA_0568"/>
<evidence type="ECO:0000313" key="7">
    <source>
        <dbReference type="Proteomes" id="UP000033115"/>
    </source>
</evidence>
<dbReference type="PANTHER" id="PTHR43498:SF1">
    <property type="entry name" value="COB--COM HETERODISULFIDE REDUCTASE IRON-SULFUR SUBUNIT A"/>
    <property type="match status" value="1"/>
</dbReference>
<evidence type="ECO:0000256" key="4">
    <source>
        <dbReference type="ARBA" id="ARBA00023004"/>
    </source>
</evidence>